<evidence type="ECO:0000256" key="3">
    <source>
        <dbReference type="SAM" id="Phobius"/>
    </source>
</evidence>
<feature type="transmembrane region" description="Helical" evidence="3">
    <location>
        <begin position="621"/>
        <end position="642"/>
    </location>
</feature>
<dbReference type="InterPro" id="IPR001806">
    <property type="entry name" value="Small_GTPase"/>
</dbReference>
<evidence type="ECO:0000313" key="5">
    <source>
        <dbReference type="Proteomes" id="UP000551758"/>
    </source>
</evidence>
<keyword evidence="5" id="KW-1185">Reference proteome</keyword>
<comment type="caution">
    <text evidence="4">The sequence shown here is derived from an EMBL/GenBank/DDBJ whole genome shotgun (WGS) entry which is preliminary data.</text>
</comment>
<keyword evidence="3" id="KW-0472">Membrane</keyword>
<feature type="transmembrane region" description="Helical" evidence="3">
    <location>
        <begin position="273"/>
        <end position="293"/>
    </location>
</feature>
<accession>A0A7J7FNJ2</accession>
<dbReference type="GO" id="GO:0005525">
    <property type="term" value="F:GTP binding"/>
    <property type="evidence" value="ECO:0007669"/>
    <property type="project" value="InterPro"/>
</dbReference>
<sequence>MADKRQHSSGNQIAAEADGEEVERDRAKCYGEMLNQVTKITEKKKDSIYIEQRKELCKPVEEVSYCLSPKLDYILIGKSCGTEINLDSQLNASCCCNDREEAIWHEKGFLNDEFMKRRVTTFQIHMAKGFTKREANTDLEIACFINTCVNLLGNDDKDEMQEKKKAGKKKEREEDEEEEKYVNIQFHSRKRFQLIFANFWHLIAARGHPGALPPVLDVRFVVHHIEQETHTEMFPYVVPTPKYLSVVGNLLRERQWKQKKGILEIKLAILDNMLLSLTIVILIYFAFLVKLIYEKISTKNSLQKIHSKIERHQFSLIEIRVDVSERNYSGERTVVQLNCIDFILKGFHASSQGPFSFSQDIKLGYQACPSIILLINESHIENNIPPDSATITDESKFSKKIKRGKRNDLDVPAHGPIFHSPSMEETYVRMIKGLNQNIVDNDKAGLDTNINSMSFRINCVTIGEMKRECEGVIMELPGHARCVIQVESDRYGVLRGLISSAQLAAGWDLKVKPRRCKEVNWSLTLTGLPGIALNAGEAWSTKRMEYYFFPKEAAISIEEDIVSSATNYGATVDRVKPIRGLVPRKFAETPTRFCIHNLKCDWRINFTKVQCSKYIKDFNPFGIDLGIFTYFAVFSNFLNWFFVLSPNFIQNFDCLRTWNKLKLKFIIMHYDQSTLLKVEGPGGEALKTTATLIERSEAYKMISKKAPLLLFIRVLYQDTILEQVKLKEASAKYITEDSVTGAGLDTFLESLGKTPMRRNALKDKPCPQSTEVAADILSERGSAGLWQVWTEIEVECVKEQVTWIWNSVQSIRFQSNIHLFNNLLTLFARDTVLISKVNAIHNFELTRNQHEQSRTAITGGHEIKRKEEEGRQTAREMLTALAQGELQITSKNLIPGNLIEMLSHVANYLANAVLLEMMLKDKNRDAFSLDSAYRLPSLQSANRYSQHGSINLPIAVLKPSLFILHIFIQPMGFCKVTAKLLCSQSLLTTLPSPTSAGDIFENLLSEFFLFSQALLSPLFIGGKGASEHRMTDVGTWTPVPVEAIALDDLECSVCCRNQTQVPSKCRGEREDERRECSMLAALKNVKTFHMIEYMAPYDDIRGVKAHVVKSEKDDFRDTSTAEPDIAENREKRASEFALGHNGLSFSKKQISSDENLESGKLAVNLWYLFMLKKIQAFISPSFQVDHLKAIMVHRNNPKSSEKQQEHLMGKESTKTSWFNFEELLTTRKVKVLRKQGDVMLLWHLLVEKRILNMSEKTCAKVVDVGNSLELGNSMRKLKCLKDGLYGMKREKGYSPLILGKSRFWVMAENGEMAAKMVKKGDGIKRLAKFFVVRQGLEVIEAVAIQMKYNCHHFSNFPNMGLGYETFHIGLGEMHMSLHVYGEEGDNCFDKLVDVVVSYKSSCYLLATEKFCWNMKKFLIYSFEKSKLPIVTKEFILTLTQMCQKYKIKEKKDMGYCSRINPLKSNKKALNPAVNIICMLLIMSRGIVAINVTLFMMIQTLNGYTVKRIDGRMDERTEVIGNRGYLSSRFTLSISAFEFRAYWLFVVIVAVICSYAHGYDRVYDLASIQADSVHGSHYHSCIPWFVKTKVMLHFSFTNAPFQKKYLDLKITGKEVDVFILRQDEKRGRSNLKVKGTGVLGTLNEQHELGHPVLLQLSSLLGIVIFYKAGLSMATGNLAALPLKYPSAMSILLLLGHTNVGNSGANTCETPDGKFITERGRQKILFDFQRSETGKMMALKKPCCMMHALENVTQLINFRNDLNGFTFPQFVTSIYKSRNQSINDTKLMAATRDTHVVKSILLPRCQRRALTCQFFTCRALICIKFSGPGADYEIVPTLKITILEKSLPNFLEAGLDADDFSPMSQHISVEDASLGAVQWNSYDFIRRSYLIFDKLMEKFFLVTPVKNSHQMPVSLVTERRESKMRHPTIDRLFFLKALSGPLYKEGDHKQNKPKQKIFICYLRSENTIIFIIEGSSTSIKEEDVQSENGQKRLSNEFRLQYISAMSITNTHSDLQRPVNKEEKYYIVTGKSSIQKCYITQHARKYIHEEYVEKMEVIIQHISFSFQHTIFRVTKAMLSADHMTHFSQRIESRYNGHIWTNGLRTIHRVFSFIAFISSIVEFLVIIEDSFDLVQALLEGIKKKQVSMMTIFILGNHIVNFVEEGWWRMPKLPNKLRKIHYKVRYPLPSFQRKRKTRHKSFIGLMLLTFFVRLSKPQRVTDWLHKRSSCLATSLHYHENERPMENRTVMRYYQINLEIRIGKERHIERQHERCYAEILFCMRTFFSLETKEHITFGWLISTERSIPSSFFKSPFCEVKFSIFWLKNEKQLRQANNLNLMITEEVIKTLMQICLDARRRRKKIDDASHNKRFSQTSSDFVALTQLELFIYLNKHVPYSGGCIQLHIQKFEIFNNRTTLLYYHLIYVFKIQCQTKRYNRLLKINTRNESGCKGFIYYKLHSESRQNKKSYGKIFCLSSMVLPKKAYSPIPELLKKENTEGNQNPPVNKQDYRMRGIKHLDPSLFPNEGHDHFFFPKATLKQIQEILAMEICLFSELMVKFSFMMSTQEEAFPSFCNDFQMSSTNINVLLTYTCDIETLLDQLYHIDETSVTIFIAICHFSTEFYDLFSASVSLILPLLDALNLSMSTLSLHSIESIIVKTLYACFHKLVIVSKNLKETQNEYIFLCTHTNTVMLHIHRDVPTNLTIPHAKNKYETNNTYTLLKERRFKRTHCSPTSPKSTTIMNQSLSLLAFNSLALYIIMSRGPKKRHLKFGGWLEQPAEASPDMQAVAVKLHVQHWVWQCQAMANQNATVVPIFSRIEVIKVVTIFKEDCKWRRYDAILPQLYEAMTGTAFRRHLHFLSGNTNKRLEHDENFPTMSLKANLESIMHMLPLLLAKCQRSCAPVSLSIPDNGQLLLWLQGTVMQWLQPLPSLLVIYAFMPKRRIKDYCMVMLGPADTYHQVLGCNHSVGALPITNTTAGHRYPGLQHLTIARSHTFILVYSVTKKQTLEEPKPFCELILGIKGNVHKYPIVLVGNKYDKSH</sequence>
<dbReference type="InterPro" id="IPR027417">
    <property type="entry name" value="P-loop_NTPase"/>
</dbReference>
<proteinExistence type="predicted"/>
<dbReference type="Gene3D" id="3.40.50.300">
    <property type="entry name" value="P-loop containing nucleotide triphosphate hydrolases"/>
    <property type="match status" value="1"/>
</dbReference>
<dbReference type="SMART" id="SM00173">
    <property type="entry name" value="RAS"/>
    <property type="match status" value="1"/>
</dbReference>
<dbReference type="PROSITE" id="PS51421">
    <property type="entry name" value="RAS"/>
    <property type="match status" value="1"/>
</dbReference>
<reference evidence="4 5" key="1">
    <citation type="journal article" date="2020" name="Mol. Biol. Evol.">
        <title>Interspecific Gene Flow and the Evolution of Specialization in Black and White Rhinoceros.</title>
        <authorList>
            <person name="Moodley Y."/>
            <person name="Westbury M.V."/>
            <person name="Russo I.M."/>
            <person name="Gopalakrishnan S."/>
            <person name="Rakotoarivelo A."/>
            <person name="Olsen R.A."/>
            <person name="Prost S."/>
            <person name="Tunstall T."/>
            <person name="Ryder O.A."/>
            <person name="Dalen L."/>
            <person name="Bruford M.W."/>
        </authorList>
    </citation>
    <scope>NUCLEOTIDE SEQUENCE [LARGE SCALE GENOMIC DNA]</scope>
    <source>
        <strain evidence="4">SBR-YM</strain>
        <tissue evidence="4">Skin</tissue>
    </source>
</reference>
<evidence type="ECO:0000313" key="4">
    <source>
        <dbReference type="EMBL" id="KAF5929609.1"/>
    </source>
</evidence>
<keyword evidence="1" id="KW-0547">Nucleotide-binding</keyword>
<name>A0A7J7FNJ2_DICBM</name>
<dbReference type="Pfam" id="PF00071">
    <property type="entry name" value="Ras"/>
    <property type="match status" value="1"/>
</dbReference>
<feature type="transmembrane region" description="Helical" evidence="3">
    <location>
        <begin position="1538"/>
        <end position="1556"/>
    </location>
</feature>
<gene>
    <name evidence="4" type="ORF">HPG69_016666</name>
</gene>
<dbReference type="Proteomes" id="UP000551758">
    <property type="component" value="Unassembled WGS sequence"/>
</dbReference>
<feature type="transmembrane region" description="Helical" evidence="3">
    <location>
        <begin position="1472"/>
        <end position="1497"/>
    </location>
</feature>
<keyword evidence="3" id="KW-1133">Transmembrane helix</keyword>
<organism evidence="4 5">
    <name type="scientific">Diceros bicornis minor</name>
    <name type="common">South-central black rhinoceros</name>
    <dbReference type="NCBI Taxonomy" id="77932"/>
    <lineage>
        <taxon>Eukaryota</taxon>
        <taxon>Metazoa</taxon>
        <taxon>Chordata</taxon>
        <taxon>Craniata</taxon>
        <taxon>Vertebrata</taxon>
        <taxon>Euteleostomi</taxon>
        <taxon>Mammalia</taxon>
        <taxon>Eutheria</taxon>
        <taxon>Laurasiatheria</taxon>
        <taxon>Perissodactyla</taxon>
        <taxon>Rhinocerotidae</taxon>
        <taxon>Diceros</taxon>
    </lineage>
</organism>
<evidence type="ECO:0000256" key="1">
    <source>
        <dbReference type="ARBA" id="ARBA00022741"/>
    </source>
</evidence>
<protein>
    <submittedName>
        <fullName evidence="4">Uncharacterized protein</fullName>
    </submittedName>
</protein>
<dbReference type="GO" id="GO:0003924">
    <property type="term" value="F:GTPase activity"/>
    <property type="evidence" value="ECO:0007669"/>
    <property type="project" value="InterPro"/>
</dbReference>
<feature type="region of interest" description="Disordered" evidence="2">
    <location>
        <begin position="1"/>
        <end position="22"/>
    </location>
</feature>
<keyword evidence="3" id="KW-0812">Transmembrane</keyword>
<evidence type="ECO:0000256" key="2">
    <source>
        <dbReference type="SAM" id="MobiDB-lite"/>
    </source>
</evidence>
<dbReference type="SUPFAM" id="SSF52540">
    <property type="entry name" value="P-loop containing nucleoside triphosphate hydrolases"/>
    <property type="match status" value="1"/>
</dbReference>
<dbReference type="EMBL" id="JACDTQ010000021">
    <property type="protein sequence ID" value="KAF5929609.1"/>
    <property type="molecule type" value="Genomic_DNA"/>
</dbReference>